<organism evidence="3">
    <name type="scientific">Caenorhabditis remanei</name>
    <name type="common">Caenorhabditis vulgaris</name>
    <dbReference type="NCBI Taxonomy" id="31234"/>
    <lineage>
        <taxon>Eukaryota</taxon>
        <taxon>Metazoa</taxon>
        <taxon>Ecdysozoa</taxon>
        <taxon>Nematoda</taxon>
        <taxon>Chromadorea</taxon>
        <taxon>Rhabditida</taxon>
        <taxon>Rhabditina</taxon>
        <taxon>Rhabditomorpha</taxon>
        <taxon>Rhabditoidea</taxon>
        <taxon>Rhabditidae</taxon>
        <taxon>Peloderinae</taxon>
        <taxon>Caenorhabditis</taxon>
    </lineage>
</organism>
<dbReference type="HOGENOM" id="CLU_2322598_0_0_1"/>
<name>E3NCX1_CAERE</name>
<reference evidence="2" key="1">
    <citation type="submission" date="2007-07" db="EMBL/GenBank/DDBJ databases">
        <title>PCAP assembly of the Caenorhabditis remanei genome.</title>
        <authorList>
            <consortium name="The Caenorhabditis remanei Sequencing Consortium"/>
            <person name="Wilson R.K."/>
        </authorList>
    </citation>
    <scope>NUCLEOTIDE SEQUENCE [LARGE SCALE GENOMIC DNA]</scope>
    <source>
        <strain evidence="2">PB4641</strain>
    </source>
</reference>
<feature type="compositionally biased region" description="Basic and acidic residues" evidence="1">
    <location>
        <begin position="48"/>
        <end position="72"/>
    </location>
</feature>
<evidence type="ECO:0000313" key="3">
    <source>
        <dbReference type="Proteomes" id="UP000008281"/>
    </source>
</evidence>
<proteinExistence type="predicted"/>
<sequence>MNRHTDRRTDNITASRDLEDDTHKKIDSSVSLFRLKGGKKKWDIRMDRHTDRLNEKRIASRDSDDDIHERTDSSFSPFRLYSQRIETGHPDGQTHRQTH</sequence>
<dbReference type="InParanoid" id="E3NCX1"/>
<accession>E3NCX1</accession>
<dbReference type="AlphaFoldDB" id="E3NCX1"/>
<protein>
    <submittedName>
        <fullName evidence="2">Uncharacterized protein</fullName>
    </submittedName>
</protein>
<feature type="region of interest" description="Disordered" evidence="1">
    <location>
        <begin position="48"/>
        <end position="99"/>
    </location>
</feature>
<feature type="compositionally biased region" description="Basic and acidic residues" evidence="1">
    <location>
        <begin position="86"/>
        <end position="99"/>
    </location>
</feature>
<gene>
    <name evidence="2" type="ORF">CRE_24228</name>
</gene>
<feature type="region of interest" description="Disordered" evidence="1">
    <location>
        <begin position="1"/>
        <end position="20"/>
    </location>
</feature>
<evidence type="ECO:0000256" key="1">
    <source>
        <dbReference type="SAM" id="MobiDB-lite"/>
    </source>
</evidence>
<dbReference type="EMBL" id="DS268603">
    <property type="protein sequence ID" value="EFO93384.1"/>
    <property type="molecule type" value="Genomic_DNA"/>
</dbReference>
<dbReference type="Proteomes" id="UP000008281">
    <property type="component" value="Unassembled WGS sequence"/>
</dbReference>
<evidence type="ECO:0000313" key="2">
    <source>
        <dbReference type="EMBL" id="EFO93384.1"/>
    </source>
</evidence>
<keyword evidence="3" id="KW-1185">Reference proteome</keyword>